<reference evidence="1" key="2">
    <citation type="journal article" date="2015" name="Data Brief">
        <title>Shoot transcriptome of the giant reed, Arundo donax.</title>
        <authorList>
            <person name="Barrero R.A."/>
            <person name="Guerrero F.D."/>
            <person name="Moolhuijzen P."/>
            <person name="Goolsby J.A."/>
            <person name="Tidwell J."/>
            <person name="Bellgard S.E."/>
            <person name="Bellgard M.I."/>
        </authorList>
    </citation>
    <scope>NUCLEOTIDE SEQUENCE</scope>
    <source>
        <tissue evidence="1">Shoot tissue taken approximately 20 cm above the soil surface</tissue>
    </source>
</reference>
<evidence type="ECO:0000313" key="1">
    <source>
        <dbReference type="EMBL" id="JAD41940.1"/>
    </source>
</evidence>
<dbReference type="EMBL" id="GBRH01255955">
    <property type="protein sequence ID" value="JAD41940.1"/>
    <property type="molecule type" value="Transcribed_RNA"/>
</dbReference>
<sequence length="16" mass="1633">MTPRLAGLKTSGSGTR</sequence>
<protein>
    <submittedName>
        <fullName evidence="1">Uncharacterized protein</fullName>
    </submittedName>
</protein>
<proteinExistence type="predicted"/>
<dbReference type="AlphaFoldDB" id="A0A0A8ZYV6"/>
<accession>A0A0A8ZYV6</accession>
<name>A0A0A8ZYV6_ARUDO</name>
<organism evidence="1">
    <name type="scientific">Arundo donax</name>
    <name type="common">Giant reed</name>
    <name type="synonym">Donax arundinaceus</name>
    <dbReference type="NCBI Taxonomy" id="35708"/>
    <lineage>
        <taxon>Eukaryota</taxon>
        <taxon>Viridiplantae</taxon>
        <taxon>Streptophyta</taxon>
        <taxon>Embryophyta</taxon>
        <taxon>Tracheophyta</taxon>
        <taxon>Spermatophyta</taxon>
        <taxon>Magnoliopsida</taxon>
        <taxon>Liliopsida</taxon>
        <taxon>Poales</taxon>
        <taxon>Poaceae</taxon>
        <taxon>PACMAD clade</taxon>
        <taxon>Arundinoideae</taxon>
        <taxon>Arundineae</taxon>
        <taxon>Arundo</taxon>
    </lineage>
</organism>
<reference evidence="1" key="1">
    <citation type="submission" date="2014-09" db="EMBL/GenBank/DDBJ databases">
        <authorList>
            <person name="Magalhaes I.L.F."/>
            <person name="Oliveira U."/>
            <person name="Santos F.R."/>
            <person name="Vidigal T.H.D.A."/>
            <person name="Brescovit A.D."/>
            <person name="Santos A.J."/>
        </authorList>
    </citation>
    <scope>NUCLEOTIDE SEQUENCE</scope>
    <source>
        <tissue evidence="1">Shoot tissue taken approximately 20 cm above the soil surface</tissue>
    </source>
</reference>